<dbReference type="PANTHER" id="PTHR34849:SF3">
    <property type="entry name" value="SSR2962 PROTEIN"/>
    <property type="match status" value="1"/>
</dbReference>
<dbReference type="SUPFAM" id="SSF46689">
    <property type="entry name" value="Homeodomain-like"/>
    <property type="match status" value="1"/>
</dbReference>
<comment type="caution">
    <text evidence="1">The sequence shown here is derived from an EMBL/GenBank/DDBJ whole genome shotgun (WGS) entry which is preliminary data.</text>
</comment>
<dbReference type="Gene3D" id="1.10.10.10">
    <property type="entry name" value="Winged helix-like DNA-binding domain superfamily/Winged helix DNA-binding domain"/>
    <property type="match status" value="1"/>
</dbReference>
<dbReference type="InterPro" id="IPR007367">
    <property type="entry name" value="DUF433"/>
</dbReference>
<dbReference type="EMBL" id="DTOZ01000034">
    <property type="protein sequence ID" value="HGE77561.1"/>
    <property type="molecule type" value="Genomic_DNA"/>
</dbReference>
<organism evidence="1">
    <name type="scientific">candidate division WOR-3 bacterium</name>
    <dbReference type="NCBI Taxonomy" id="2052148"/>
    <lineage>
        <taxon>Bacteria</taxon>
        <taxon>Bacteria division WOR-3</taxon>
    </lineage>
</organism>
<dbReference type="AlphaFoldDB" id="A0A7V3VTB1"/>
<name>A0A7V3VTB1_UNCW3</name>
<dbReference type="InterPro" id="IPR036388">
    <property type="entry name" value="WH-like_DNA-bd_sf"/>
</dbReference>
<sequence length="76" mass="8511">MKTLDRITFNPDVMGGKPCIRGLRVTVGTIVGLIAAGYNKQQILEIYPYLESEDIDQALSYAAWRAEEIEVPLINK</sequence>
<accession>A0A7V3VTB1</accession>
<gene>
    <name evidence="1" type="ORF">ENX68_00985</name>
</gene>
<reference evidence="1" key="1">
    <citation type="journal article" date="2020" name="mSystems">
        <title>Genome- and Community-Level Interaction Insights into Carbon Utilization and Element Cycling Functions of Hydrothermarchaeota in Hydrothermal Sediment.</title>
        <authorList>
            <person name="Zhou Z."/>
            <person name="Liu Y."/>
            <person name="Xu W."/>
            <person name="Pan J."/>
            <person name="Luo Z.H."/>
            <person name="Li M."/>
        </authorList>
    </citation>
    <scope>NUCLEOTIDE SEQUENCE [LARGE SCALE GENOMIC DNA]</scope>
    <source>
        <strain evidence="1">SpSt-961</strain>
    </source>
</reference>
<proteinExistence type="predicted"/>
<evidence type="ECO:0000313" key="1">
    <source>
        <dbReference type="EMBL" id="HGE77561.1"/>
    </source>
</evidence>
<dbReference type="InterPro" id="IPR009057">
    <property type="entry name" value="Homeodomain-like_sf"/>
</dbReference>
<dbReference type="Pfam" id="PF04255">
    <property type="entry name" value="DUF433"/>
    <property type="match status" value="1"/>
</dbReference>
<protein>
    <submittedName>
        <fullName evidence="1">DUF433 domain-containing protein</fullName>
    </submittedName>
</protein>
<dbReference type="PANTHER" id="PTHR34849">
    <property type="entry name" value="SSL5025 PROTEIN"/>
    <property type="match status" value="1"/>
</dbReference>